<accession>A0ABY5BUE1</accession>
<organism evidence="1 2">
    <name type="scientific">Fructilactobacillus hinvesii</name>
    <dbReference type="NCBI Taxonomy" id="2940300"/>
    <lineage>
        <taxon>Bacteria</taxon>
        <taxon>Bacillati</taxon>
        <taxon>Bacillota</taxon>
        <taxon>Bacilli</taxon>
        <taxon>Lactobacillales</taxon>
        <taxon>Lactobacillaceae</taxon>
        <taxon>Fructilactobacillus</taxon>
    </lineage>
</organism>
<proteinExistence type="predicted"/>
<gene>
    <name evidence="1" type="ORF">M3M39_03955</name>
</gene>
<evidence type="ECO:0000313" key="1">
    <source>
        <dbReference type="EMBL" id="USS87283.1"/>
    </source>
</evidence>
<dbReference type="RefSeq" id="WP_252796581.1">
    <property type="nucleotide sequence ID" value="NZ_CP097118.1"/>
</dbReference>
<sequence length="310" mass="34247">MQAPILIKGNPTRVHQLTTALAMMDLPVTLLCEDQDENAELLGTRACRHFRLEALKPDADLSMIDTLIYLPALDFYAQSETDATKIAPLLAPEIDELRTMTNDVMERAFQGKIIVNAPHDEVFLYFLASFSGLDVNKLMGVGNVPVGLMLREQLIDNFKVSDEDVNVSACGLNTNCVLAWNRIYVGSSSLLSYVASPTNNYDTDLIGKVQQTVTDPQVVVNPVLQIQAIVKLLACLTGAESAVHAVVSLEKKSDQIALNQMPKLVNCSGLAHELPFKLADAEADELDYNLNWSTEIIEQIKKERQHEEAH</sequence>
<keyword evidence="2" id="KW-1185">Reference proteome</keyword>
<evidence type="ECO:0000313" key="2">
    <source>
        <dbReference type="Proteomes" id="UP001057025"/>
    </source>
</evidence>
<protein>
    <submittedName>
        <fullName evidence="1">Lactate dehydrogenase</fullName>
    </submittedName>
</protein>
<dbReference type="Proteomes" id="UP001057025">
    <property type="component" value="Chromosome"/>
</dbReference>
<dbReference type="EMBL" id="CP097118">
    <property type="protein sequence ID" value="USS87283.1"/>
    <property type="molecule type" value="Genomic_DNA"/>
</dbReference>
<reference evidence="1" key="1">
    <citation type="submission" date="2022-05" db="EMBL/GenBank/DDBJ databases">
        <authorList>
            <person name="Oliphant S.A."/>
            <person name="Watson-Haigh N.S."/>
            <person name="Sumby K.M."/>
            <person name="Gardner J.M."/>
            <person name="Jiranek V."/>
        </authorList>
    </citation>
    <scope>NUCLEOTIDE SEQUENCE</scope>
    <source>
        <strain evidence="1">KI11_C11</strain>
    </source>
</reference>
<name>A0ABY5BUE1_9LACO</name>